<dbReference type="InterPro" id="IPR045851">
    <property type="entry name" value="AMP-bd_C_sf"/>
</dbReference>
<evidence type="ECO:0000313" key="6">
    <source>
        <dbReference type="Proteomes" id="UP001597542"/>
    </source>
</evidence>
<dbReference type="Proteomes" id="UP001597542">
    <property type="component" value="Unassembled WGS sequence"/>
</dbReference>
<sequence>MSGTAAIVTESGSISREELEQEVTRWAGLLRSRGAGPAGRVAWLLPNRPEVLTVALAARRVGAQAVALGGRSTPGELAGRLAVAQPAVVVASGAARELLELLHGKENVLDADDPGAVAHDADLPLAPADSGRLGAGASLLFTSGTTGSPKAALRTRGDRRLSDAIARGFRLGPSSRFLVGGPLYHSGPWTCALMTLSLGGTVFLLPRFDERAWLDFAVEHRCDTGFLTPTQLARLVAFARDRPGPRPPLTHVVVSGEPFPDRLKRAALDVFGEGFVECYGCTELGPMCALPAEEFLARPGSCGRPFDGVRIAAFRGARRLPPGESGTLRALTPLAFDGYVSGPGQAPAGRDGDWGSVGDVGFVDEDGYVHLGGRDDDLIITGGVNVFPSDVEEVLAGHPDVEACAVFGLPDPRWGEVVAAAVRSGRRLELAEVRDWLRGRLADDRRPRRLFLVDELPVTGTGKLSRRELRDLAAREPVAG</sequence>
<dbReference type="Pfam" id="PF13193">
    <property type="entry name" value="AMP-binding_C"/>
    <property type="match status" value="1"/>
</dbReference>
<dbReference type="Gene3D" id="3.30.300.30">
    <property type="match status" value="1"/>
</dbReference>
<protein>
    <submittedName>
        <fullName evidence="5">Class I adenylate-forming enzyme family protein</fullName>
    </submittedName>
</protein>
<dbReference type="PANTHER" id="PTHR43201">
    <property type="entry name" value="ACYL-COA SYNTHETASE"/>
    <property type="match status" value="1"/>
</dbReference>
<accession>A0ABW5I5J4</accession>
<dbReference type="InterPro" id="IPR000873">
    <property type="entry name" value="AMP-dep_synth/lig_dom"/>
</dbReference>
<name>A0ABW5I5J4_9PSEU</name>
<dbReference type="PANTHER" id="PTHR43201:SF5">
    <property type="entry name" value="MEDIUM-CHAIN ACYL-COA LIGASE ACSF2, MITOCHONDRIAL"/>
    <property type="match status" value="1"/>
</dbReference>
<keyword evidence="6" id="KW-1185">Reference proteome</keyword>
<comment type="caution">
    <text evidence="5">The sequence shown here is derived from an EMBL/GenBank/DDBJ whole genome shotgun (WGS) entry which is preliminary data.</text>
</comment>
<evidence type="ECO:0000259" key="4">
    <source>
        <dbReference type="Pfam" id="PF13193"/>
    </source>
</evidence>
<comment type="similarity">
    <text evidence="1">Belongs to the ATP-dependent AMP-binding enzyme family.</text>
</comment>
<dbReference type="InterPro" id="IPR020845">
    <property type="entry name" value="AMP-binding_CS"/>
</dbReference>
<feature type="domain" description="AMP-dependent synthetase/ligase" evidence="3">
    <location>
        <begin position="5"/>
        <end position="339"/>
    </location>
</feature>
<dbReference type="InterPro" id="IPR042099">
    <property type="entry name" value="ANL_N_sf"/>
</dbReference>
<evidence type="ECO:0000259" key="3">
    <source>
        <dbReference type="Pfam" id="PF00501"/>
    </source>
</evidence>
<dbReference type="InterPro" id="IPR025110">
    <property type="entry name" value="AMP-bd_C"/>
</dbReference>
<organism evidence="5 6">
    <name type="scientific">Amycolatopsis albidoflavus</name>
    <dbReference type="NCBI Taxonomy" id="102226"/>
    <lineage>
        <taxon>Bacteria</taxon>
        <taxon>Bacillati</taxon>
        <taxon>Actinomycetota</taxon>
        <taxon>Actinomycetes</taxon>
        <taxon>Pseudonocardiales</taxon>
        <taxon>Pseudonocardiaceae</taxon>
        <taxon>Amycolatopsis</taxon>
    </lineage>
</organism>
<dbReference type="Gene3D" id="3.40.50.12780">
    <property type="entry name" value="N-terminal domain of ligase-like"/>
    <property type="match status" value="1"/>
</dbReference>
<evidence type="ECO:0000256" key="2">
    <source>
        <dbReference type="ARBA" id="ARBA00022598"/>
    </source>
</evidence>
<gene>
    <name evidence="5" type="ORF">ACFSUT_29195</name>
</gene>
<evidence type="ECO:0000313" key="5">
    <source>
        <dbReference type="EMBL" id="MFD2484385.1"/>
    </source>
</evidence>
<dbReference type="SUPFAM" id="SSF56801">
    <property type="entry name" value="Acetyl-CoA synthetase-like"/>
    <property type="match status" value="1"/>
</dbReference>
<feature type="domain" description="AMP-binding enzyme C-terminal" evidence="4">
    <location>
        <begin position="391"/>
        <end position="463"/>
    </location>
</feature>
<reference evidence="6" key="1">
    <citation type="journal article" date="2019" name="Int. J. Syst. Evol. Microbiol.">
        <title>The Global Catalogue of Microorganisms (GCM) 10K type strain sequencing project: providing services to taxonomists for standard genome sequencing and annotation.</title>
        <authorList>
            <consortium name="The Broad Institute Genomics Platform"/>
            <consortium name="The Broad Institute Genome Sequencing Center for Infectious Disease"/>
            <person name="Wu L."/>
            <person name="Ma J."/>
        </authorList>
    </citation>
    <scope>NUCLEOTIDE SEQUENCE [LARGE SCALE GENOMIC DNA]</scope>
    <source>
        <strain evidence="6">CGMCC 4.7638</strain>
    </source>
</reference>
<dbReference type="Pfam" id="PF00501">
    <property type="entry name" value="AMP-binding"/>
    <property type="match status" value="1"/>
</dbReference>
<dbReference type="PROSITE" id="PS00455">
    <property type="entry name" value="AMP_BINDING"/>
    <property type="match status" value="1"/>
</dbReference>
<proteinExistence type="inferred from homology"/>
<dbReference type="RefSeq" id="WP_344274956.1">
    <property type="nucleotide sequence ID" value="NZ_BAAAHV010000012.1"/>
</dbReference>
<evidence type="ECO:0000256" key="1">
    <source>
        <dbReference type="ARBA" id="ARBA00006432"/>
    </source>
</evidence>
<dbReference type="EMBL" id="JBHUKQ010000015">
    <property type="protein sequence ID" value="MFD2484385.1"/>
    <property type="molecule type" value="Genomic_DNA"/>
</dbReference>
<keyword evidence="2" id="KW-0436">Ligase</keyword>